<dbReference type="InterPro" id="IPR017035">
    <property type="entry name" value="UCP035009_HsdR_All3000-type"/>
</dbReference>
<dbReference type="InterPro" id="IPR007409">
    <property type="entry name" value="Restrct_endonuc_type1_HsdR_N"/>
</dbReference>
<evidence type="ECO:0000259" key="1">
    <source>
        <dbReference type="Pfam" id="PF04313"/>
    </source>
</evidence>
<gene>
    <name evidence="2" type="ORF">GH811_18355</name>
</gene>
<accession>A0ABR6Z210</accession>
<evidence type="ECO:0000313" key="2">
    <source>
        <dbReference type="EMBL" id="MBC3901565.1"/>
    </source>
</evidence>
<dbReference type="RefSeq" id="WP_186895596.1">
    <property type="nucleotide sequence ID" value="NZ_WJBE01000031.1"/>
</dbReference>
<comment type="caution">
    <text evidence="2">The sequence shown here is derived from an EMBL/GenBank/DDBJ whole genome shotgun (WGS) entry which is preliminary data.</text>
</comment>
<dbReference type="EMBL" id="WJBE01000031">
    <property type="protein sequence ID" value="MBC3901565.1"/>
    <property type="molecule type" value="Genomic_DNA"/>
</dbReference>
<sequence>MSFEEKLREFIERVKKTKDSIATEEATKTSVIMPFFQILGYDVFNPTEFIPEYTADVGIKKGEKVDYAILLNGELTLLIEAKSINEQLQKHDSQLFRYFGTTAAKFAILTNGLVYRFYSDLDEQNKMDSSPFFEINLLDISDSEIIELKKFCKENFDLSLILDTASELKYLGLIKKVLKDEFASPSDDFIRFILSQGVYDGMKTQNTVDKYRPTVKKSISQYINELVNDKIQNALKSDEPIEHKAAVPVEEPGEDETVVELSNIITTDEEIECFFIIKSILHNAIGLNRIGYKDTVSYFSIIIDGKVTKWICRIFLKENTKYIIIPNDDTNEKIILDSLDDIYTYSDRLIHRLESLLG</sequence>
<feature type="domain" description="Restriction endonuclease type I HsdR N-terminal" evidence="1">
    <location>
        <begin position="61"/>
        <end position="126"/>
    </location>
</feature>
<evidence type="ECO:0000313" key="3">
    <source>
        <dbReference type="Proteomes" id="UP000622405"/>
    </source>
</evidence>
<keyword evidence="2" id="KW-0378">Hydrolase</keyword>
<organism evidence="2 3">
    <name type="scientific">Acetobacterium malicum</name>
    <dbReference type="NCBI Taxonomy" id="52692"/>
    <lineage>
        <taxon>Bacteria</taxon>
        <taxon>Bacillati</taxon>
        <taxon>Bacillota</taxon>
        <taxon>Clostridia</taxon>
        <taxon>Eubacteriales</taxon>
        <taxon>Eubacteriaceae</taxon>
        <taxon>Acetobacterium</taxon>
    </lineage>
</organism>
<keyword evidence="2" id="KW-0540">Nuclease</keyword>
<dbReference type="PIRSF" id="PIRSF035009">
    <property type="entry name" value="UCP035009_HSDR_N"/>
    <property type="match status" value="1"/>
</dbReference>
<dbReference type="Proteomes" id="UP000622405">
    <property type="component" value="Unassembled WGS sequence"/>
</dbReference>
<protein>
    <submittedName>
        <fullName evidence="2">Endonuclease</fullName>
    </submittedName>
</protein>
<dbReference type="GO" id="GO:0004519">
    <property type="term" value="F:endonuclease activity"/>
    <property type="evidence" value="ECO:0007669"/>
    <property type="project" value="UniProtKB-KW"/>
</dbReference>
<keyword evidence="2" id="KW-0255">Endonuclease</keyword>
<name>A0ABR6Z210_9FIRM</name>
<reference evidence="2 3" key="1">
    <citation type="journal article" date="2020" name="mSystems">
        <title>Defining Genomic and Predicted Metabolic Features of the Acetobacterium Genus.</title>
        <authorList>
            <person name="Ross D.E."/>
            <person name="Marshall C.W."/>
            <person name="Gulliver D."/>
            <person name="May H.D."/>
            <person name="Norman R.S."/>
        </authorList>
    </citation>
    <scope>NUCLEOTIDE SEQUENCE [LARGE SCALE GENOMIC DNA]</scope>
    <source>
        <strain evidence="2 3">DSM 4132</strain>
    </source>
</reference>
<proteinExistence type="predicted"/>
<keyword evidence="3" id="KW-1185">Reference proteome</keyword>
<dbReference type="Pfam" id="PF04313">
    <property type="entry name" value="HSDR_N"/>
    <property type="match status" value="1"/>
</dbReference>